<evidence type="ECO:0000313" key="1">
    <source>
        <dbReference type="EMBL" id="EFS93759.1"/>
    </source>
</evidence>
<proteinExistence type="predicted"/>
<accession>A0ABP2KG07</accession>
<evidence type="ECO:0000313" key="2">
    <source>
        <dbReference type="Proteomes" id="UP000003179"/>
    </source>
</evidence>
<dbReference type="Proteomes" id="UP000003179">
    <property type="component" value="Unassembled WGS sequence"/>
</dbReference>
<name>A0ABP2KG07_9ACTN</name>
<gene>
    <name evidence="1" type="ORF">HMPREF9607_00018</name>
</gene>
<sequence>MSIKLEDSCGKIKFVMKRLKKLLASLIGLKSRGASEDNRDTK</sequence>
<reference evidence="1" key="1">
    <citation type="submission" date="2010-08" db="EMBL/GenBank/DDBJ databases">
        <authorList>
            <person name="Weinstock G."/>
            <person name="Sodergren E."/>
            <person name="Clifton S."/>
            <person name="Fulton L."/>
            <person name="Fulton B."/>
            <person name="Courtney L."/>
            <person name="Fronick C."/>
            <person name="Harrison M."/>
            <person name="Strong C."/>
            <person name="Farmer C."/>
            <person name="Delahaunty K."/>
            <person name="Markovic C."/>
            <person name="Hall O."/>
            <person name="Minx P."/>
            <person name="Tomlinson C."/>
            <person name="Mitreva M."/>
            <person name="Hou S."/>
            <person name="Chen J."/>
            <person name="Wollam A."/>
            <person name="Pepin K.H."/>
            <person name="Johnson M."/>
            <person name="Bhonagiri V."/>
            <person name="Zhang X."/>
            <person name="Suruliraj S."/>
            <person name="Warren W."/>
            <person name="Chinwalla A."/>
            <person name="Mardis E.R."/>
            <person name="Wilson R.K."/>
        </authorList>
    </citation>
    <scope>NUCLEOTIDE SEQUENCE [LARGE SCALE GENOMIC DNA]</scope>
    <source>
        <strain evidence="1">HL044PA1</strain>
    </source>
</reference>
<dbReference type="EMBL" id="ADZU01000002">
    <property type="protein sequence ID" value="EFS93759.1"/>
    <property type="molecule type" value="Genomic_DNA"/>
</dbReference>
<keyword evidence="2" id="KW-1185">Reference proteome</keyword>
<protein>
    <submittedName>
        <fullName evidence="1">Uncharacterized protein</fullName>
    </submittedName>
</protein>
<comment type="caution">
    <text evidence="1">The sequence shown here is derived from an EMBL/GenBank/DDBJ whole genome shotgun (WGS) entry which is preliminary data.</text>
</comment>
<organism evidence="1 2">
    <name type="scientific">Cutibacterium modestum HL044PA1</name>
    <dbReference type="NCBI Taxonomy" id="765109"/>
    <lineage>
        <taxon>Bacteria</taxon>
        <taxon>Bacillati</taxon>
        <taxon>Actinomycetota</taxon>
        <taxon>Actinomycetes</taxon>
        <taxon>Propionibacteriales</taxon>
        <taxon>Propionibacteriaceae</taxon>
        <taxon>Cutibacterium</taxon>
        <taxon>Cutibacterium modestum</taxon>
    </lineage>
</organism>